<dbReference type="EMBL" id="KF901010">
    <property type="protein sequence ID" value="AIF14770.1"/>
    <property type="molecule type" value="Genomic_DNA"/>
</dbReference>
<dbReference type="Pfam" id="PF17777">
    <property type="entry name" value="RL10P_insert"/>
    <property type="match status" value="1"/>
</dbReference>
<dbReference type="Pfam" id="PF00466">
    <property type="entry name" value="Ribosomal_L10"/>
    <property type="match status" value="1"/>
</dbReference>
<dbReference type="Gene3D" id="3.30.70.1730">
    <property type="match status" value="1"/>
</dbReference>
<dbReference type="InterPro" id="IPR043164">
    <property type="entry name" value="Ribosomal_uL10-like_insert_sf"/>
</dbReference>
<dbReference type="InterPro" id="IPR043141">
    <property type="entry name" value="Ribosomal_uL10-like_sf"/>
</dbReference>
<dbReference type="GO" id="GO:0070180">
    <property type="term" value="F:large ribosomal subunit rRNA binding"/>
    <property type="evidence" value="ECO:0007669"/>
    <property type="project" value="TreeGrafter"/>
</dbReference>
<evidence type="ECO:0000259" key="5">
    <source>
        <dbReference type="Pfam" id="PF17777"/>
    </source>
</evidence>
<dbReference type="Gene3D" id="6.10.140.760">
    <property type="match status" value="1"/>
</dbReference>
<dbReference type="PANTHER" id="PTHR45699:SF3">
    <property type="entry name" value="LARGE RIBOSOMAL SUBUNIT PROTEIN UL10"/>
    <property type="match status" value="1"/>
</dbReference>
<dbReference type="AlphaFoldDB" id="A0A075HHR1"/>
<dbReference type="InterPro" id="IPR001790">
    <property type="entry name" value="Ribosomal_uL10"/>
</dbReference>
<evidence type="ECO:0000256" key="1">
    <source>
        <dbReference type="ARBA" id="ARBA00008889"/>
    </source>
</evidence>
<feature type="region of interest" description="Disordered" evidence="4">
    <location>
        <begin position="276"/>
        <end position="306"/>
    </location>
</feature>
<feature type="compositionally biased region" description="Acidic residues" evidence="4">
    <location>
        <begin position="280"/>
        <end position="298"/>
    </location>
</feature>
<dbReference type="InterPro" id="IPR040637">
    <property type="entry name" value="Ribosomal_uL10-like_insert"/>
</dbReference>
<dbReference type="GO" id="GO:0022625">
    <property type="term" value="C:cytosolic large ribosomal subunit"/>
    <property type="evidence" value="ECO:0007669"/>
    <property type="project" value="TreeGrafter"/>
</dbReference>
<dbReference type="Gene3D" id="3.90.105.20">
    <property type="match status" value="1"/>
</dbReference>
<sequence length="306" mass="31873">MIPKVMSWKKDRVAELTEILQQDGVIGIVDTTGVPATAMLGMRAELRSMMSLTMAKKTLFRLAWKNAGLDEQALETLMENAEQPVIVHSSNLSASQLFIELEKTRTGRSAKEGDVAPQDIVVEAGETDFAPGPIVGELSAVGIPAKIDKGKVMIQKTVTVVNQGDEIPGDLGLMLDKLGVKPIEIGIILCGAVEDGVLMPPDVLAIDTMALVAQAAANAISLAVNAGITNSGTIPLFIAQANARALALAGQLDSSALDEELSSMLGAATTVAAAAPAEAAPEEAAAEEEPEEEEEDAFDGLGDLFG</sequence>
<dbReference type="GO" id="GO:0000027">
    <property type="term" value="P:ribosomal large subunit assembly"/>
    <property type="evidence" value="ECO:0007669"/>
    <property type="project" value="TreeGrafter"/>
</dbReference>
<keyword evidence="3" id="KW-0687">Ribonucleoprotein</keyword>
<dbReference type="GO" id="GO:0002181">
    <property type="term" value="P:cytoplasmic translation"/>
    <property type="evidence" value="ECO:0007669"/>
    <property type="project" value="TreeGrafter"/>
</dbReference>
<evidence type="ECO:0000256" key="3">
    <source>
        <dbReference type="ARBA" id="ARBA00023274"/>
    </source>
</evidence>
<evidence type="ECO:0000256" key="4">
    <source>
        <dbReference type="SAM" id="MobiDB-lite"/>
    </source>
</evidence>
<accession>A0A075HHR1</accession>
<dbReference type="InterPro" id="IPR050323">
    <property type="entry name" value="Ribosomal_protein_uL10"/>
</dbReference>
<gene>
    <name evidence="6" type="primary">RP-L10</name>
    <name evidence="6" type="synonym">rplJ</name>
</gene>
<reference evidence="6" key="1">
    <citation type="journal article" date="2014" name="Genome Biol. Evol.">
        <title>Pangenome evidence for extensive interdomain horizontal transfer affecting lineage core and shell genes in uncultured planktonic thaumarchaeota and euryarchaeota.</title>
        <authorList>
            <person name="Deschamps P."/>
            <person name="Zivanovic Y."/>
            <person name="Moreira D."/>
            <person name="Rodriguez-Valera F."/>
            <person name="Lopez-Garcia P."/>
        </authorList>
    </citation>
    <scope>NUCLEOTIDE SEQUENCE</scope>
</reference>
<dbReference type="GO" id="GO:0003735">
    <property type="term" value="F:structural constituent of ribosome"/>
    <property type="evidence" value="ECO:0007669"/>
    <property type="project" value="TreeGrafter"/>
</dbReference>
<comment type="similarity">
    <text evidence="1">Belongs to the universal ribosomal protein uL10 family.</text>
</comment>
<dbReference type="PANTHER" id="PTHR45699">
    <property type="entry name" value="60S ACIDIC RIBOSOMAL PROTEIN P0"/>
    <property type="match status" value="1"/>
</dbReference>
<dbReference type="SUPFAM" id="SSF160369">
    <property type="entry name" value="Ribosomal protein L10-like"/>
    <property type="match status" value="1"/>
</dbReference>
<keyword evidence="2 6" id="KW-0689">Ribosomal protein</keyword>
<organism evidence="6">
    <name type="scientific">uncultured marine group II/III euryarchaeote KM3_67_H09</name>
    <dbReference type="NCBI Taxonomy" id="1456486"/>
    <lineage>
        <taxon>Archaea</taxon>
        <taxon>Methanobacteriati</taxon>
        <taxon>Methanobacteriota</taxon>
        <taxon>environmental samples</taxon>
    </lineage>
</organism>
<feature type="domain" description="Large ribosomal subunit protein uL10-like insertion" evidence="5">
    <location>
        <begin position="110"/>
        <end position="180"/>
    </location>
</feature>
<evidence type="ECO:0000256" key="2">
    <source>
        <dbReference type="ARBA" id="ARBA00022980"/>
    </source>
</evidence>
<proteinExistence type="inferred from homology"/>
<protein>
    <submittedName>
        <fullName evidence="6">Ribosomal protein L10 (RP-L10, rplJ)</fullName>
    </submittedName>
</protein>
<name>A0A075HHR1_9EURY</name>
<evidence type="ECO:0000313" key="6">
    <source>
        <dbReference type="EMBL" id="AIF14770.1"/>
    </source>
</evidence>